<dbReference type="InterPro" id="IPR049704">
    <property type="entry name" value="Aminotrans_3_PPA_site"/>
</dbReference>
<dbReference type="Gene3D" id="3.90.1150.10">
    <property type="entry name" value="Aspartate Aminotransferase, domain 1"/>
    <property type="match status" value="1"/>
</dbReference>
<comment type="cofactor">
    <cofactor evidence="1">
        <name>pyridoxal 5'-phosphate</name>
        <dbReference type="ChEBI" id="CHEBI:597326"/>
    </cofactor>
</comment>
<dbReference type="Proteomes" id="UP001601303">
    <property type="component" value="Unassembled WGS sequence"/>
</dbReference>
<keyword evidence="7 9" id="KW-0663">Pyridoxal phosphate</keyword>
<dbReference type="EC" id="2.6.1.44" evidence="4"/>
<dbReference type="Pfam" id="PF00202">
    <property type="entry name" value="Aminotran_3"/>
    <property type="match status" value="1"/>
</dbReference>
<dbReference type="PROSITE" id="PS00600">
    <property type="entry name" value="AA_TRANSFER_CLASS_3"/>
    <property type="match status" value="1"/>
</dbReference>
<dbReference type="PANTHER" id="PTHR45688:SF3">
    <property type="entry name" value="ALANINE--GLYOXYLATE AMINOTRANSFERASE 2, MITOCHONDRIAL"/>
    <property type="match status" value="1"/>
</dbReference>
<comment type="caution">
    <text evidence="10">The sequence shown here is derived from an EMBL/GenBank/DDBJ whole genome shotgun (WGS) entry which is preliminary data.</text>
</comment>
<keyword evidence="8" id="KW-0809">Transit peptide</keyword>
<evidence type="ECO:0000256" key="4">
    <source>
        <dbReference type="ARBA" id="ARBA00013049"/>
    </source>
</evidence>
<dbReference type="EMBL" id="JBIAHM010000009">
    <property type="protein sequence ID" value="MFE9602096.1"/>
    <property type="molecule type" value="Genomic_DNA"/>
</dbReference>
<keyword evidence="11" id="KW-1185">Reference proteome</keyword>
<keyword evidence="5 10" id="KW-0032">Aminotransferase</keyword>
<evidence type="ECO:0000256" key="1">
    <source>
        <dbReference type="ARBA" id="ARBA00001933"/>
    </source>
</evidence>
<evidence type="ECO:0000256" key="3">
    <source>
        <dbReference type="ARBA" id="ARBA00011881"/>
    </source>
</evidence>
<evidence type="ECO:0000256" key="2">
    <source>
        <dbReference type="ARBA" id="ARBA00008954"/>
    </source>
</evidence>
<organism evidence="10 11">
    <name type="scientific">Streptomyces hokutonensis</name>
    <dbReference type="NCBI Taxonomy" id="1306990"/>
    <lineage>
        <taxon>Bacteria</taxon>
        <taxon>Bacillati</taxon>
        <taxon>Actinomycetota</taxon>
        <taxon>Actinomycetes</taxon>
        <taxon>Kitasatosporales</taxon>
        <taxon>Streptomycetaceae</taxon>
        <taxon>Streptomyces</taxon>
    </lineage>
</organism>
<dbReference type="PIRSF" id="PIRSF000521">
    <property type="entry name" value="Transaminase_4ab_Lys_Orn"/>
    <property type="match status" value="1"/>
</dbReference>
<dbReference type="InterPro" id="IPR015421">
    <property type="entry name" value="PyrdxlP-dep_Trfase_major"/>
</dbReference>
<dbReference type="PANTHER" id="PTHR45688">
    <property type="match status" value="1"/>
</dbReference>
<dbReference type="GO" id="GO:0008483">
    <property type="term" value="F:transaminase activity"/>
    <property type="evidence" value="ECO:0007669"/>
    <property type="project" value="UniProtKB-KW"/>
</dbReference>
<evidence type="ECO:0000313" key="10">
    <source>
        <dbReference type="EMBL" id="MFE9602096.1"/>
    </source>
</evidence>
<evidence type="ECO:0000256" key="8">
    <source>
        <dbReference type="ARBA" id="ARBA00022946"/>
    </source>
</evidence>
<comment type="subunit">
    <text evidence="3">Homotetramer.</text>
</comment>
<dbReference type="InterPro" id="IPR005814">
    <property type="entry name" value="Aminotrans_3"/>
</dbReference>
<reference evidence="10 11" key="1">
    <citation type="submission" date="2024-10" db="EMBL/GenBank/DDBJ databases">
        <title>The Natural Products Discovery Center: Release of the First 8490 Sequenced Strains for Exploring Actinobacteria Biosynthetic Diversity.</title>
        <authorList>
            <person name="Kalkreuter E."/>
            <person name="Kautsar S.A."/>
            <person name="Yang D."/>
            <person name="Bader C.D."/>
            <person name="Teijaro C.N."/>
            <person name="Fluegel L."/>
            <person name="Davis C.M."/>
            <person name="Simpson J.R."/>
            <person name="Lauterbach L."/>
            <person name="Steele A.D."/>
            <person name="Gui C."/>
            <person name="Meng S."/>
            <person name="Li G."/>
            <person name="Viehrig K."/>
            <person name="Ye F."/>
            <person name="Su P."/>
            <person name="Kiefer A.F."/>
            <person name="Nichols A."/>
            <person name="Cepeda A.J."/>
            <person name="Yan W."/>
            <person name="Fan B."/>
            <person name="Jiang Y."/>
            <person name="Adhikari A."/>
            <person name="Zheng C.-J."/>
            <person name="Schuster L."/>
            <person name="Cowan T.M."/>
            <person name="Smanski M.J."/>
            <person name="Chevrette M.G."/>
            <person name="De Carvalho L.P.S."/>
            <person name="Shen B."/>
        </authorList>
    </citation>
    <scope>NUCLEOTIDE SEQUENCE [LARGE SCALE GENOMIC DNA]</scope>
    <source>
        <strain evidence="10 11">NPDC006488</strain>
    </source>
</reference>
<sequence length="446" mass="48437">MTDTLIHQAQAHARGREVLLHEPAGGDPDKLTLVKARGSLVWDEAGKEYIDCTAQAWSNNLGANDPRVIEAAIEQTRRITHARPTFHTPALLELAELLVSIAPDGLDRVGFTLHGSMAVEMALKLALRNRPDARHVAVLHDAYHGRSITTMAASWPHPGNAFGVLQPQFLRLPRPDLYRPRPGLTADQDTEMTLRIVRDILTKGTEGPVAALIYEPIQGNGGHNGFSARWHHGIREICDELGIMLIIDEVQTGLGRTGSMWASDHYGIEPDVLVFGKGVGGGFPLAGVLAKNRFAAFLPGDDQLTFGQFPISVAAGLAAVRAIIDDGLCDRAAAHGEYATERLREMQTRHPLIGDVRSPGLMVSIELVRDRVTKEPATTEAHAVFELAQERGVIFGESRYAGLGNLIKVKPPLDISRDHLATALDVLDEVLTEVEKTAGTRTGELS</sequence>
<evidence type="ECO:0000256" key="7">
    <source>
        <dbReference type="ARBA" id="ARBA00022898"/>
    </source>
</evidence>
<proteinExistence type="inferred from homology"/>
<accession>A0ABW6M7H9</accession>
<dbReference type="InterPro" id="IPR015424">
    <property type="entry name" value="PyrdxlP-dep_Trfase"/>
</dbReference>
<dbReference type="RefSeq" id="WP_388109763.1">
    <property type="nucleotide sequence ID" value="NZ_JBIAHM010000009.1"/>
</dbReference>
<evidence type="ECO:0000256" key="9">
    <source>
        <dbReference type="RuleBase" id="RU003560"/>
    </source>
</evidence>
<evidence type="ECO:0000313" key="11">
    <source>
        <dbReference type="Proteomes" id="UP001601303"/>
    </source>
</evidence>
<dbReference type="CDD" id="cd00610">
    <property type="entry name" value="OAT_like"/>
    <property type="match status" value="1"/>
</dbReference>
<evidence type="ECO:0000256" key="5">
    <source>
        <dbReference type="ARBA" id="ARBA00022576"/>
    </source>
</evidence>
<evidence type="ECO:0000256" key="6">
    <source>
        <dbReference type="ARBA" id="ARBA00022679"/>
    </source>
</evidence>
<dbReference type="Gene3D" id="3.40.640.10">
    <property type="entry name" value="Type I PLP-dependent aspartate aminotransferase-like (Major domain)"/>
    <property type="match status" value="1"/>
</dbReference>
<gene>
    <name evidence="10" type="ORF">ACFYNQ_26460</name>
</gene>
<dbReference type="InterPro" id="IPR015422">
    <property type="entry name" value="PyrdxlP-dep_Trfase_small"/>
</dbReference>
<name>A0ABW6M7H9_9ACTN</name>
<comment type="similarity">
    <text evidence="2 9">Belongs to the class-III pyridoxal-phosphate-dependent aminotransferase family.</text>
</comment>
<dbReference type="SUPFAM" id="SSF53383">
    <property type="entry name" value="PLP-dependent transferases"/>
    <property type="match status" value="1"/>
</dbReference>
<keyword evidence="6" id="KW-0808">Transferase</keyword>
<protein>
    <recommendedName>
        <fullName evidence="4">alanine--glyoxylate transaminase</fullName>
        <ecNumber evidence="4">2.6.1.44</ecNumber>
    </recommendedName>
</protein>